<dbReference type="RefSeq" id="WP_168035604.1">
    <property type="nucleotide sequence ID" value="NZ_JAATJH010000001.1"/>
</dbReference>
<dbReference type="Proteomes" id="UP000770785">
    <property type="component" value="Unassembled WGS sequence"/>
</dbReference>
<dbReference type="NCBIfam" id="TIGR02215">
    <property type="entry name" value="phage_chp_gp8"/>
    <property type="match status" value="1"/>
</dbReference>
<protein>
    <submittedName>
        <fullName evidence="1">PhiE125 gp8 family phage protein</fullName>
    </submittedName>
</protein>
<dbReference type="Gene3D" id="1.10.3230.30">
    <property type="entry name" value="Phage gp6-like head-tail connector protein"/>
    <property type="match status" value="1"/>
</dbReference>
<reference evidence="1 2" key="1">
    <citation type="submission" date="2020-03" db="EMBL/GenBank/DDBJ databases">
        <title>Genomic Encyclopedia of Type Strains, Phase IV (KMG-IV): sequencing the most valuable type-strain genomes for metagenomic binning, comparative biology and taxonomic classification.</title>
        <authorList>
            <person name="Goeker M."/>
        </authorList>
    </citation>
    <scope>NUCLEOTIDE SEQUENCE [LARGE SCALE GENOMIC DNA]</scope>
    <source>
        <strain evidence="1 2">DSM 105096</strain>
    </source>
</reference>
<dbReference type="CDD" id="cd08054">
    <property type="entry name" value="gp6"/>
    <property type="match status" value="1"/>
</dbReference>
<dbReference type="Pfam" id="PF05135">
    <property type="entry name" value="Phage_connect_1"/>
    <property type="match status" value="1"/>
</dbReference>
<keyword evidence="2" id="KW-1185">Reference proteome</keyword>
<dbReference type="InterPro" id="IPR006450">
    <property type="entry name" value="Phage_HK97_gp6-like"/>
</dbReference>
<accession>A0ABX0X6F4</accession>
<dbReference type="InterPro" id="IPR021146">
    <property type="entry name" value="Phage_gp6-like_head-tail"/>
</dbReference>
<dbReference type="EMBL" id="JAATJH010000001">
    <property type="protein sequence ID" value="NJC24796.1"/>
    <property type="molecule type" value="Genomic_DNA"/>
</dbReference>
<name>A0ABX0X6F4_9BACT</name>
<comment type="caution">
    <text evidence="1">The sequence shown here is derived from an EMBL/GenBank/DDBJ whole genome shotgun (WGS) entry which is preliminary data.</text>
</comment>
<evidence type="ECO:0000313" key="2">
    <source>
        <dbReference type="Proteomes" id="UP000770785"/>
    </source>
</evidence>
<dbReference type="NCBIfam" id="TIGR01560">
    <property type="entry name" value="put_DNA_pack"/>
    <property type="match status" value="1"/>
</dbReference>
<dbReference type="InterPro" id="IPR011738">
    <property type="entry name" value="Phage_CHP"/>
</dbReference>
<sequence length="170" mass="19013">MHVVTSPPNQEPVSLDEAKDWLRVGYDAEDALIEGLIMAARAYCEHYTNRIFLHQTLVERFEAGERQLTLHADRITSVTSVKVGTRTLDPTEYTADDRLSCTVIVLNLAPATAPIVTYEAGAASYKEVSPAIKAAMKLLIADMYENRVNMVRNLPTAAHNLLNTQRRWLT</sequence>
<evidence type="ECO:0000313" key="1">
    <source>
        <dbReference type="EMBL" id="NJC24796.1"/>
    </source>
</evidence>
<organism evidence="1 2">
    <name type="scientific">Neolewinella antarctica</name>
    <dbReference type="NCBI Taxonomy" id="442734"/>
    <lineage>
        <taxon>Bacteria</taxon>
        <taxon>Pseudomonadati</taxon>
        <taxon>Bacteroidota</taxon>
        <taxon>Saprospiria</taxon>
        <taxon>Saprospirales</taxon>
        <taxon>Lewinellaceae</taxon>
        <taxon>Neolewinella</taxon>
    </lineage>
</organism>
<proteinExistence type="predicted"/>
<gene>
    <name evidence="1" type="ORF">GGR27_000277</name>
</gene>